<dbReference type="CDD" id="cd07505">
    <property type="entry name" value="HAD_BPGM-like"/>
    <property type="match status" value="1"/>
</dbReference>
<dbReference type="KEGG" id="xya:ET471_13175"/>
<dbReference type="PANTHER" id="PTHR18901">
    <property type="entry name" value="2-DEOXYGLUCOSE-6-PHOSPHATE PHOSPHATASE 2"/>
    <property type="match status" value="1"/>
</dbReference>
<sequence>MDGTLVDTEPYWIAAEHELVAEHGGTWSHEQALQLVGNSLVASARILQGAGVRRGEEEIVEYLLDRVVASVQRHVPWRPGARELLAALAAAGVPCALVTMSYRRFAAEVVAQTDGALRVVVAGDDVVHGKPHPEAYLTAAERLGVPIAECVAIEDSPTGIASALASGARTLGVEAVVPVLPQPGLSRARSLEQVSLRTIAQIGAGRVVDLH</sequence>
<evidence type="ECO:0000313" key="2">
    <source>
        <dbReference type="Proteomes" id="UP000292118"/>
    </source>
</evidence>
<dbReference type="EMBL" id="CP035493">
    <property type="protein sequence ID" value="QAY71883.1"/>
    <property type="molecule type" value="Genomic_DNA"/>
</dbReference>
<reference evidence="1 2" key="1">
    <citation type="submission" date="2019-01" db="EMBL/GenBank/DDBJ databases">
        <title>Genome sequencing of strain FW10M-9.</title>
        <authorList>
            <person name="Heo J."/>
            <person name="Kim S.-J."/>
            <person name="Kim J.-S."/>
            <person name="Hong S.-B."/>
            <person name="Kwon S.-W."/>
        </authorList>
    </citation>
    <scope>NUCLEOTIDE SEQUENCE [LARGE SCALE GENOMIC DNA]</scope>
    <source>
        <strain evidence="1 2">FW10M-9</strain>
    </source>
</reference>
<evidence type="ECO:0000313" key="1">
    <source>
        <dbReference type="EMBL" id="QAY71883.1"/>
    </source>
</evidence>
<dbReference type="InterPro" id="IPR023198">
    <property type="entry name" value="PGP-like_dom2"/>
</dbReference>
<organism evidence="1 2">
    <name type="scientific">Xylanimonas protaetiae</name>
    <dbReference type="NCBI Taxonomy" id="2509457"/>
    <lineage>
        <taxon>Bacteria</taxon>
        <taxon>Bacillati</taxon>
        <taxon>Actinomycetota</taxon>
        <taxon>Actinomycetes</taxon>
        <taxon>Micrococcales</taxon>
        <taxon>Promicromonosporaceae</taxon>
        <taxon>Xylanimonas</taxon>
    </lineage>
</organism>
<dbReference type="Pfam" id="PF00702">
    <property type="entry name" value="Hydrolase"/>
    <property type="match status" value="1"/>
</dbReference>
<dbReference type="OrthoDB" id="9797743at2"/>
<dbReference type="InterPro" id="IPR036412">
    <property type="entry name" value="HAD-like_sf"/>
</dbReference>
<proteinExistence type="predicted"/>
<accession>A0A4P6FAB0</accession>
<dbReference type="PANTHER" id="PTHR18901:SF38">
    <property type="entry name" value="PSEUDOURIDINE-5'-PHOSPHATASE"/>
    <property type="match status" value="1"/>
</dbReference>
<keyword evidence="2" id="KW-1185">Reference proteome</keyword>
<dbReference type="Gene3D" id="3.40.50.1000">
    <property type="entry name" value="HAD superfamily/HAD-like"/>
    <property type="match status" value="1"/>
</dbReference>
<dbReference type="NCBIfam" id="TIGR01509">
    <property type="entry name" value="HAD-SF-IA-v3"/>
    <property type="match status" value="1"/>
</dbReference>
<gene>
    <name evidence="1" type="ORF">ET471_13175</name>
</gene>
<protein>
    <submittedName>
        <fullName evidence="1">HAD family phosphatase</fullName>
    </submittedName>
</protein>
<dbReference type="Gene3D" id="1.10.150.240">
    <property type="entry name" value="Putative phosphatase, domain 2"/>
    <property type="match status" value="1"/>
</dbReference>
<name>A0A4P6FAB0_9MICO</name>
<dbReference type="Proteomes" id="UP000292118">
    <property type="component" value="Chromosome"/>
</dbReference>
<dbReference type="AlphaFoldDB" id="A0A4P6FAB0"/>
<dbReference type="InterPro" id="IPR023214">
    <property type="entry name" value="HAD_sf"/>
</dbReference>
<dbReference type="InterPro" id="IPR006439">
    <property type="entry name" value="HAD-SF_hydro_IA"/>
</dbReference>
<dbReference type="SUPFAM" id="SSF56784">
    <property type="entry name" value="HAD-like"/>
    <property type="match status" value="1"/>
</dbReference>